<dbReference type="OrthoDB" id="9892344at2"/>
<gene>
    <name evidence="2" type="ORF">OOA_02462</name>
</gene>
<dbReference type="STRING" id="1141662.OOA_02462"/>
<dbReference type="HOGENOM" id="CLU_1676295_0_0_6"/>
<dbReference type="RefSeq" id="WP_008910539.1">
    <property type="nucleotide sequence ID" value="NZ_KB233222.1"/>
</dbReference>
<feature type="transmembrane region" description="Helical" evidence="1">
    <location>
        <begin position="6"/>
        <end position="25"/>
    </location>
</feature>
<dbReference type="Proteomes" id="UP000009336">
    <property type="component" value="Unassembled WGS sequence"/>
</dbReference>
<evidence type="ECO:0000313" key="2">
    <source>
        <dbReference type="EMBL" id="EKT64623.1"/>
    </source>
</evidence>
<dbReference type="EMBL" id="AKKL01000007">
    <property type="protein sequence ID" value="EKT64623.1"/>
    <property type="molecule type" value="Genomic_DNA"/>
</dbReference>
<name>K8WVJ6_9GAMM</name>
<dbReference type="AlphaFoldDB" id="K8WVJ6"/>
<keyword evidence="1" id="KW-1133">Transmembrane helix</keyword>
<evidence type="ECO:0000256" key="1">
    <source>
        <dbReference type="SAM" id="Phobius"/>
    </source>
</evidence>
<keyword evidence="3" id="KW-1185">Reference proteome</keyword>
<organism evidence="2 3">
    <name type="scientific">Providencia burhodogranariea DSM 19968</name>
    <dbReference type="NCBI Taxonomy" id="1141662"/>
    <lineage>
        <taxon>Bacteria</taxon>
        <taxon>Pseudomonadati</taxon>
        <taxon>Pseudomonadota</taxon>
        <taxon>Gammaproteobacteria</taxon>
        <taxon>Enterobacterales</taxon>
        <taxon>Morganellaceae</taxon>
        <taxon>Providencia</taxon>
    </lineage>
</organism>
<reference evidence="2 3" key="1">
    <citation type="journal article" date="2012" name="BMC Genomics">
        <title>Comparative genomics of bacteria in the genus Providencia isolated from wild Drosophila melanogaster.</title>
        <authorList>
            <person name="Galac M.R."/>
            <person name="Lazzaro B.P."/>
        </authorList>
    </citation>
    <scope>NUCLEOTIDE SEQUENCE [LARGE SCALE GENOMIC DNA]</scope>
    <source>
        <strain evidence="2 3">DSM 19968</strain>
    </source>
</reference>
<sequence>MSKRNTTLISIYVISIILLIAFLINDYQHKNAPFRCSGELSILLKNNDYDFTMNTSISIIGLGDRKGVIRIKGNIKHEDQTQSIINRAIYFTRINKDQNIFSIQVTDKEKLPTDTTDDDVFSLFSINHTNLRMASQVYNNALLFHDTMEPQFLCVKY</sequence>
<keyword evidence="1" id="KW-0812">Transmembrane</keyword>
<accession>K8WVJ6</accession>
<protein>
    <submittedName>
        <fullName evidence="2">Uncharacterized protein</fullName>
    </submittedName>
</protein>
<keyword evidence="1" id="KW-0472">Membrane</keyword>
<proteinExistence type="predicted"/>
<comment type="caution">
    <text evidence="2">The sequence shown here is derived from an EMBL/GenBank/DDBJ whole genome shotgun (WGS) entry which is preliminary data.</text>
</comment>
<evidence type="ECO:0000313" key="3">
    <source>
        <dbReference type="Proteomes" id="UP000009336"/>
    </source>
</evidence>